<protein>
    <submittedName>
        <fullName evidence="2">Uncharacterized protein</fullName>
    </submittedName>
</protein>
<dbReference type="EMBL" id="AMYB01000008">
    <property type="protein sequence ID" value="OAC99551.1"/>
    <property type="molecule type" value="Genomic_DNA"/>
</dbReference>
<dbReference type="AlphaFoldDB" id="A0A168I4U7"/>
<dbReference type="Proteomes" id="UP000077051">
    <property type="component" value="Unassembled WGS sequence"/>
</dbReference>
<organism evidence="2 3">
    <name type="scientific">Mucor lusitanicus CBS 277.49</name>
    <dbReference type="NCBI Taxonomy" id="747725"/>
    <lineage>
        <taxon>Eukaryota</taxon>
        <taxon>Fungi</taxon>
        <taxon>Fungi incertae sedis</taxon>
        <taxon>Mucoromycota</taxon>
        <taxon>Mucoromycotina</taxon>
        <taxon>Mucoromycetes</taxon>
        <taxon>Mucorales</taxon>
        <taxon>Mucorineae</taxon>
        <taxon>Mucoraceae</taxon>
        <taxon>Mucor</taxon>
    </lineage>
</organism>
<reference evidence="2 3" key="1">
    <citation type="submission" date="2015-06" db="EMBL/GenBank/DDBJ databases">
        <title>Expansion of signal transduction pathways in fungi by whole-genome duplication.</title>
        <authorList>
            <consortium name="DOE Joint Genome Institute"/>
            <person name="Corrochano L.M."/>
            <person name="Kuo A."/>
            <person name="Marcet-Houben M."/>
            <person name="Polaino S."/>
            <person name="Salamov A."/>
            <person name="Villalobos J.M."/>
            <person name="Alvarez M.I."/>
            <person name="Avalos J."/>
            <person name="Benito E.P."/>
            <person name="Benoit I."/>
            <person name="Burger G."/>
            <person name="Camino L.P."/>
            <person name="Canovas D."/>
            <person name="Cerda-Olmedo E."/>
            <person name="Cheng J.-F."/>
            <person name="Dominguez A."/>
            <person name="Elias M."/>
            <person name="Eslava A.P."/>
            <person name="Glaser F."/>
            <person name="Grimwood J."/>
            <person name="Gutierrez G."/>
            <person name="Heitman J."/>
            <person name="Henrissat B."/>
            <person name="Iturriaga E.A."/>
            <person name="Lang B.F."/>
            <person name="Lavin J.L."/>
            <person name="Lee S."/>
            <person name="Li W."/>
            <person name="Lindquist E."/>
            <person name="Lopez-Garcia S."/>
            <person name="Luque E.M."/>
            <person name="Marcos A.T."/>
            <person name="Martin J."/>
            <person name="Mccluskey K."/>
            <person name="Medina H.R."/>
            <person name="Miralles-Duran A."/>
            <person name="Miyazaki A."/>
            <person name="Munoz-Torres E."/>
            <person name="Oguiza J.A."/>
            <person name="Ohm R."/>
            <person name="Olmedo M."/>
            <person name="Orejas M."/>
            <person name="Ortiz-Castellanos L."/>
            <person name="Pisabarro A.G."/>
            <person name="Rodriguez-Romero J."/>
            <person name="Ruiz-Herrera J."/>
            <person name="Ruiz-Vazquez R."/>
            <person name="Sanz C."/>
            <person name="Schackwitz W."/>
            <person name="Schmutz J."/>
            <person name="Shahriari M."/>
            <person name="Shelest E."/>
            <person name="Silva-Franco F."/>
            <person name="Soanes D."/>
            <person name="Syed K."/>
            <person name="Tagua V.G."/>
            <person name="Talbot N.J."/>
            <person name="Thon M."/>
            <person name="De Vries R.P."/>
            <person name="Wiebenga A."/>
            <person name="Yadav J.S."/>
            <person name="Braun E.L."/>
            <person name="Baker S."/>
            <person name="Garre V."/>
            <person name="Horwitz B."/>
            <person name="Torres-Martinez S."/>
            <person name="Idnurm A."/>
            <person name="Herrera-Estrella A."/>
            <person name="Gabaldon T."/>
            <person name="Grigoriev I.V."/>
        </authorList>
    </citation>
    <scope>NUCLEOTIDE SEQUENCE [LARGE SCALE GENOMIC DNA]</scope>
    <source>
        <strain evidence="2 3">CBS 277.49</strain>
    </source>
</reference>
<proteinExistence type="predicted"/>
<name>A0A168I4U7_MUCCL</name>
<evidence type="ECO:0000313" key="3">
    <source>
        <dbReference type="Proteomes" id="UP000077051"/>
    </source>
</evidence>
<accession>A0A168I4U7</accession>
<feature type="compositionally biased region" description="Polar residues" evidence="1">
    <location>
        <begin position="1"/>
        <end position="17"/>
    </location>
</feature>
<feature type="compositionally biased region" description="Basic and acidic residues" evidence="1">
    <location>
        <begin position="120"/>
        <end position="130"/>
    </location>
</feature>
<evidence type="ECO:0000256" key="1">
    <source>
        <dbReference type="SAM" id="MobiDB-lite"/>
    </source>
</evidence>
<comment type="caution">
    <text evidence="2">The sequence shown here is derived from an EMBL/GenBank/DDBJ whole genome shotgun (WGS) entry which is preliminary data.</text>
</comment>
<keyword evidence="3" id="KW-1185">Reference proteome</keyword>
<gene>
    <name evidence="2" type="ORF">MUCCIDRAFT_114745</name>
</gene>
<feature type="region of interest" description="Disordered" evidence="1">
    <location>
        <begin position="1"/>
        <end position="29"/>
    </location>
</feature>
<dbReference type="VEuPathDB" id="FungiDB:MUCCIDRAFT_114745"/>
<sequence length="161" mass="18007">MQNASDNKNNNSTTNRDSSLRFVPEAEEHSPELQALFDRISDRIDDFCSSSTLPHVQVNRFVAGHLRKNDVADLKLAFVSPEALRESEEKNKLGGSTKLAGCSDAAAVWASKSAAEKAAYKEMEITSKKEQSKKRRRREGDAGEPETIKIPVSSIFYLEFW</sequence>
<evidence type="ECO:0000313" key="2">
    <source>
        <dbReference type="EMBL" id="OAC99551.1"/>
    </source>
</evidence>
<feature type="region of interest" description="Disordered" evidence="1">
    <location>
        <begin position="120"/>
        <end position="145"/>
    </location>
</feature>